<dbReference type="Gene3D" id="3.40.50.1820">
    <property type="entry name" value="alpha/beta hydrolase"/>
    <property type="match status" value="1"/>
</dbReference>
<evidence type="ECO:0000256" key="1">
    <source>
        <dbReference type="ARBA" id="ARBA00001585"/>
    </source>
</evidence>
<keyword evidence="6 11" id="KW-0031">Aminopeptidase</keyword>
<dbReference type="InterPro" id="IPR000073">
    <property type="entry name" value="AB_hydrolase_1"/>
</dbReference>
<evidence type="ECO:0000256" key="8">
    <source>
        <dbReference type="ARBA" id="ARBA00022670"/>
    </source>
</evidence>
<comment type="subcellular location">
    <subcellularLocation>
        <location evidence="2 11">Cytoplasm</location>
    </subcellularLocation>
</comment>
<dbReference type="GO" id="GO:0004177">
    <property type="term" value="F:aminopeptidase activity"/>
    <property type="evidence" value="ECO:0007669"/>
    <property type="project" value="UniProtKB-UniRule"/>
</dbReference>
<keyword evidence="8 11" id="KW-0645">Protease</keyword>
<protein>
    <recommendedName>
        <fullName evidence="5 11">Proline iminopeptidase</fullName>
        <shortName evidence="11">PIP</shortName>
        <ecNumber evidence="4 11">3.4.11.5</ecNumber>
    </recommendedName>
    <alternativeName>
        <fullName evidence="10 11">Prolyl aminopeptidase</fullName>
    </alternativeName>
</protein>
<evidence type="ECO:0000256" key="11">
    <source>
        <dbReference type="PIRNR" id="PIRNR006431"/>
    </source>
</evidence>
<dbReference type="Pfam" id="PF00561">
    <property type="entry name" value="Abhydrolase_1"/>
    <property type="match status" value="1"/>
</dbReference>
<evidence type="ECO:0000313" key="14">
    <source>
        <dbReference type="Proteomes" id="UP000183794"/>
    </source>
</evidence>
<evidence type="ECO:0000256" key="9">
    <source>
        <dbReference type="ARBA" id="ARBA00022801"/>
    </source>
</evidence>
<dbReference type="PRINTS" id="PR00793">
    <property type="entry name" value="PROAMNOPTASE"/>
</dbReference>
<keyword evidence="7 11" id="KW-0963">Cytoplasm</keyword>
<reference evidence="13 14" key="1">
    <citation type="submission" date="2016-11" db="EMBL/GenBank/DDBJ databases">
        <authorList>
            <person name="Jaros S."/>
            <person name="Januszkiewicz K."/>
            <person name="Wedrychowicz H."/>
        </authorList>
    </citation>
    <scope>NUCLEOTIDE SEQUENCE [LARGE SCALE GENOMIC DNA]</scope>
    <source>
        <strain evidence="13">NVI 5450</strain>
    </source>
</reference>
<keyword evidence="9 11" id="KW-0378">Hydrolase</keyword>
<evidence type="ECO:0000256" key="4">
    <source>
        <dbReference type="ARBA" id="ARBA00012568"/>
    </source>
</evidence>
<organism evidence="13 14">
    <name type="scientific">Moritella viscosa</name>
    <dbReference type="NCBI Taxonomy" id="80854"/>
    <lineage>
        <taxon>Bacteria</taxon>
        <taxon>Pseudomonadati</taxon>
        <taxon>Pseudomonadota</taxon>
        <taxon>Gammaproteobacteria</taxon>
        <taxon>Alteromonadales</taxon>
        <taxon>Moritellaceae</taxon>
        <taxon>Moritella</taxon>
    </lineage>
</organism>
<dbReference type="NCBIfam" id="TIGR01249">
    <property type="entry name" value="pro_imino_pep_1"/>
    <property type="match status" value="1"/>
</dbReference>
<dbReference type="PIRSF" id="PIRSF006431">
    <property type="entry name" value="Pept_S33"/>
    <property type="match status" value="1"/>
</dbReference>
<dbReference type="STRING" id="80854.MVIS_0099"/>
<dbReference type="HOGENOM" id="CLU_043739_2_2_6"/>
<dbReference type="PANTHER" id="PTHR43722">
    <property type="entry name" value="PROLINE IMINOPEPTIDASE"/>
    <property type="match status" value="1"/>
</dbReference>
<evidence type="ECO:0000256" key="6">
    <source>
        <dbReference type="ARBA" id="ARBA00022438"/>
    </source>
</evidence>
<accession>A0A090IC36</accession>
<evidence type="ECO:0000256" key="7">
    <source>
        <dbReference type="ARBA" id="ARBA00022490"/>
    </source>
</evidence>
<proteinExistence type="inferred from homology"/>
<dbReference type="PATRIC" id="fig|80854.5.peg.103"/>
<dbReference type="InterPro" id="IPR029058">
    <property type="entry name" value="AB_hydrolase_fold"/>
</dbReference>
<dbReference type="EC" id="3.4.11.5" evidence="4 11"/>
<sequence>MIGLYPAIQHYAEHYLSVSPLHSIYIEEVGNPNGIPLLFLHDGPGKGVLEDDRRLFDPKLYRIILFDQRGCGRSKPYACIEDNTTQDLLQDVSAILTLLGIRRCVLFGEGWGATLALLYSLSHRDKVQGLILHSLFLARNQDLTWQFSASGGAAQLFPDHFKQLVSRANGRDYGALLSAYSQLLVSDNEIEKMAAAKAWVEWQAQIGNPHPEFRSKVDLIDADVALSMSTLQCHYFSKNCFISDNYIFKCLDSLSHLPIIMVHGRFDISNPLGPAYELCQHLSLAKLLIVPHAGHFDCEPGMIDALRKATELMAEIIAFEFVSD</sequence>
<comment type="catalytic activity">
    <reaction evidence="1 11 12">
        <text>Release of N-terminal proline from a peptide.</text>
        <dbReference type="EC" id="3.4.11.5"/>
    </reaction>
</comment>
<comment type="similarity">
    <text evidence="3 11 12">Belongs to the peptidase S33 family.</text>
</comment>
<dbReference type="GO" id="GO:0006508">
    <property type="term" value="P:proteolysis"/>
    <property type="evidence" value="ECO:0007669"/>
    <property type="project" value="UniProtKB-KW"/>
</dbReference>
<dbReference type="PANTHER" id="PTHR43722:SF1">
    <property type="entry name" value="PROLINE IMINOPEPTIDASE"/>
    <property type="match status" value="1"/>
</dbReference>
<dbReference type="SUPFAM" id="SSF53474">
    <property type="entry name" value="alpha/beta-Hydrolases"/>
    <property type="match status" value="1"/>
</dbReference>
<dbReference type="RefSeq" id="WP_045108596.1">
    <property type="nucleotide sequence ID" value="NZ_CAWRBC010000179.1"/>
</dbReference>
<dbReference type="InterPro" id="IPR005944">
    <property type="entry name" value="Pro_iminopeptidase"/>
</dbReference>
<dbReference type="EMBL" id="FPLD01000076">
    <property type="protein sequence ID" value="SGZ05355.1"/>
    <property type="molecule type" value="Genomic_DNA"/>
</dbReference>
<name>A0A090IC36_9GAMM</name>
<evidence type="ECO:0000313" key="13">
    <source>
        <dbReference type="EMBL" id="SGZ05355.1"/>
    </source>
</evidence>
<evidence type="ECO:0000256" key="12">
    <source>
        <dbReference type="RuleBase" id="RU003421"/>
    </source>
</evidence>
<dbReference type="AlphaFoldDB" id="A0A090IC36"/>
<dbReference type="GO" id="GO:0005737">
    <property type="term" value="C:cytoplasm"/>
    <property type="evidence" value="ECO:0007669"/>
    <property type="project" value="UniProtKB-SubCell"/>
</dbReference>
<evidence type="ECO:0000256" key="3">
    <source>
        <dbReference type="ARBA" id="ARBA00010088"/>
    </source>
</evidence>
<gene>
    <name evidence="13" type="ORF">NVI5450_2893</name>
</gene>
<evidence type="ECO:0000256" key="2">
    <source>
        <dbReference type="ARBA" id="ARBA00004496"/>
    </source>
</evidence>
<dbReference type="Proteomes" id="UP000183794">
    <property type="component" value="Unassembled WGS sequence"/>
</dbReference>
<evidence type="ECO:0000256" key="10">
    <source>
        <dbReference type="ARBA" id="ARBA00029605"/>
    </source>
</evidence>
<evidence type="ECO:0000256" key="5">
    <source>
        <dbReference type="ARBA" id="ARBA00021843"/>
    </source>
</evidence>
<dbReference type="InterPro" id="IPR002410">
    <property type="entry name" value="Peptidase_S33"/>
</dbReference>
<dbReference type="KEGG" id="mvs:MVIS_0099"/>
<dbReference type="OrthoDB" id="9796770at2"/>